<organism evidence="3 4">
    <name type="scientific">Streptomyces griseoviridis</name>
    <dbReference type="NCBI Taxonomy" id="45398"/>
    <lineage>
        <taxon>Bacteria</taxon>
        <taxon>Bacillati</taxon>
        <taxon>Actinomycetota</taxon>
        <taxon>Actinomycetes</taxon>
        <taxon>Kitasatosporales</taxon>
        <taxon>Streptomycetaceae</taxon>
        <taxon>Streptomyces</taxon>
    </lineage>
</organism>
<keyword evidence="2" id="KW-0812">Transmembrane</keyword>
<accession>A0A918G5C7</accession>
<feature type="compositionally biased region" description="Low complexity" evidence="1">
    <location>
        <begin position="88"/>
        <end position="101"/>
    </location>
</feature>
<reference evidence="3" key="1">
    <citation type="journal article" date="2014" name="Int. J. Syst. Evol. Microbiol.">
        <title>Complete genome sequence of Corynebacterium casei LMG S-19264T (=DSM 44701T), isolated from a smear-ripened cheese.</title>
        <authorList>
            <consortium name="US DOE Joint Genome Institute (JGI-PGF)"/>
            <person name="Walter F."/>
            <person name="Albersmeier A."/>
            <person name="Kalinowski J."/>
            <person name="Ruckert C."/>
        </authorList>
    </citation>
    <scope>NUCLEOTIDE SEQUENCE</scope>
    <source>
        <strain evidence="3">JCM 4234</strain>
    </source>
</reference>
<feature type="region of interest" description="Disordered" evidence="1">
    <location>
        <begin position="51"/>
        <end position="108"/>
    </location>
</feature>
<gene>
    <name evidence="3" type="ORF">GCM10010238_02500</name>
</gene>
<feature type="transmembrane region" description="Helical" evidence="2">
    <location>
        <begin position="12"/>
        <end position="34"/>
    </location>
</feature>
<evidence type="ECO:0000313" key="4">
    <source>
        <dbReference type="Proteomes" id="UP000653493"/>
    </source>
</evidence>
<name>A0A918G5C7_STRGD</name>
<evidence type="ECO:0000313" key="3">
    <source>
        <dbReference type="EMBL" id="GGS17907.1"/>
    </source>
</evidence>
<keyword evidence="2" id="KW-1133">Transmembrane helix</keyword>
<comment type="caution">
    <text evidence="3">The sequence shown here is derived from an EMBL/GenBank/DDBJ whole genome shotgun (WGS) entry which is preliminary data.</text>
</comment>
<keyword evidence="2" id="KW-0472">Membrane</keyword>
<dbReference type="AlphaFoldDB" id="A0A918G5C7"/>
<sequence length="108" mass="10342">MTPRLVGSAGSGAAGTGVSVGAFGALTAMCGLLVRFGRVRTGNRAAARVVTAGGPDGDAGSAEEAGRGVASRPGPAPRPAVGTVRTLGAGPPAWAGPPAGRTPRRAAR</sequence>
<protein>
    <submittedName>
        <fullName evidence="3">Uncharacterized protein</fullName>
    </submittedName>
</protein>
<proteinExistence type="predicted"/>
<keyword evidence="4" id="KW-1185">Reference proteome</keyword>
<evidence type="ECO:0000256" key="1">
    <source>
        <dbReference type="SAM" id="MobiDB-lite"/>
    </source>
</evidence>
<evidence type="ECO:0000256" key="2">
    <source>
        <dbReference type="SAM" id="Phobius"/>
    </source>
</evidence>
<dbReference type="EMBL" id="BMSL01000001">
    <property type="protein sequence ID" value="GGS17907.1"/>
    <property type="molecule type" value="Genomic_DNA"/>
</dbReference>
<reference evidence="3" key="2">
    <citation type="submission" date="2020-09" db="EMBL/GenBank/DDBJ databases">
        <authorList>
            <person name="Sun Q."/>
            <person name="Ohkuma M."/>
        </authorList>
    </citation>
    <scope>NUCLEOTIDE SEQUENCE</scope>
    <source>
        <strain evidence="3">JCM 4234</strain>
    </source>
</reference>
<dbReference type="Proteomes" id="UP000653493">
    <property type="component" value="Unassembled WGS sequence"/>
</dbReference>